<comment type="caution">
    <text evidence="2">The sequence shown here is derived from an EMBL/GenBank/DDBJ whole genome shotgun (WGS) entry which is preliminary data.</text>
</comment>
<dbReference type="PROSITE" id="PS51257">
    <property type="entry name" value="PROKAR_LIPOPROTEIN"/>
    <property type="match status" value="1"/>
</dbReference>
<dbReference type="Proteomes" id="UP000276133">
    <property type="component" value="Unassembled WGS sequence"/>
</dbReference>
<protein>
    <recommendedName>
        <fullName evidence="4">Secreted protein</fullName>
    </recommendedName>
</protein>
<feature type="signal peptide" evidence="1">
    <location>
        <begin position="1"/>
        <end position="24"/>
    </location>
</feature>
<keyword evidence="3" id="KW-1185">Reference proteome</keyword>
<accession>A0A3M7PJ77</accession>
<name>A0A3M7PJ77_BRAPC</name>
<evidence type="ECO:0000313" key="3">
    <source>
        <dbReference type="Proteomes" id="UP000276133"/>
    </source>
</evidence>
<evidence type="ECO:0000313" key="2">
    <source>
        <dbReference type="EMBL" id="RMZ99058.1"/>
    </source>
</evidence>
<feature type="chain" id="PRO_5018314680" description="Secreted protein" evidence="1">
    <location>
        <begin position="25"/>
        <end position="114"/>
    </location>
</feature>
<evidence type="ECO:0008006" key="4">
    <source>
        <dbReference type="Google" id="ProtNLM"/>
    </source>
</evidence>
<evidence type="ECO:0000256" key="1">
    <source>
        <dbReference type="SAM" id="SignalP"/>
    </source>
</evidence>
<reference evidence="2 3" key="1">
    <citation type="journal article" date="2018" name="Sci. Rep.">
        <title>Genomic signatures of local adaptation to the degree of environmental predictability in rotifers.</title>
        <authorList>
            <person name="Franch-Gras L."/>
            <person name="Hahn C."/>
            <person name="Garcia-Roger E.M."/>
            <person name="Carmona M.J."/>
            <person name="Serra M."/>
            <person name="Gomez A."/>
        </authorList>
    </citation>
    <scope>NUCLEOTIDE SEQUENCE [LARGE SCALE GENOMIC DNA]</scope>
    <source>
        <strain evidence="2">HYR1</strain>
    </source>
</reference>
<keyword evidence="1" id="KW-0732">Signal</keyword>
<proteinExistence type="predicted"/>
<sequence length="114" mass="13746">MRISRPSFFFFFFCSCFVFQLASVDHVAQTFAFRLQKLATENCLTKFEFLKKFPTIGIYQLILLCIVDQSLKKTKIRKYPRRLEWSVLEFNQSNRSYLNLMIYIFEVPIFLKMN</sequence>
<dbReference type="AlphaFoldDB" id="A0A3M7PJ77"/>
<organism evidence="2 3">
    <name type="scientific">Brachionus plicatilis</name>
    <name type="common">Marine rotifer</name>
    <name type="synonym">Brachionus muelleri</name>
    <dbReference type="NCBI Taxonomy" id="10195"/>
    <lineage>
        <taxon>Eukaryota</taxon>
        <taxon>Metazoa</taxon>
        <taxon>Spiralia</taxon>
        <taxon>Gnathifera</taxon>
        <taxon>Rotifera</taxon>
        <taxon>Eurotatoria</taxon>
        <taxon>Monogononta</taxon>
        <taxon>Pseudotrocha</taxon>
        <taxon>Ploima</taxon>
        <taxon>Brachionidae</taxon>
        <taxon>Brachionus</taxon>
    </lineage>
</organism>
<dbReference type="EMBL" id="REGN01010435">
    <property type="protein sequence ID" value="RMZ99058.1"/>
    <property type="molecule type" value="Genomic_DNA"/>
</dbReference>
<gene>
    <name evidence="2" type="ORF">BpHYR1_052736</name>
</gene>